<evidence type="ECO:0000313" key="2">
    <source>
        <dbReference type="EMBL" id="MBA9060872.1"/>
    </source>
</evidence>
<dbReference type="GeneID" id="96602004"/>
<accession>A0ABR6D4B0</accession>
<gene>
    <name evidence="2" type="ORF">GGQ91_000233</name>
</gene>
<reference evidence="2 3" key="1">
    <citation type="submission" date="2020-08" db="EMBL/GenBank/DDBJ databases">
        <title>Genomic Encyclopedia of Type Strains, Phase IV (KMG-IV): sequencing the most valuable type-strain genomes for metagenomic binning, comparative biology and taxonomic classification.</title>
        <authorList>
            <person name="Goeker M."/>
        </authorList>
    </citation>
    <scope>NUCLEOTIDE SEQUENCE [LARGE SCALE GENOMIC DNA]</scope>
    <source>
        <strain evidence="2 3">DSM 5686</strain>
    </source>
</reference>
<comment type="similarity">
    <text evidence="1">Belongs to the phD/YefM antitoxin family.</text>
</comment>
<dbReference type="RefSeq" id="WP_043346886.1">
    <property type="nucleotide sequence ID" value="NZ_JACJIM010000001.1"/>
</dbReference>
<organism evidence="2 3">
    <name type="scientific">Methylobacterium fujisawaense</name>
    <dbReference type="NCBI Taxonomy" id="107400"/>
    <lineage>
        <taxon>Bacteria</taxon>
        <taxon>Pseudomonadati</taxon>
        <taxon>Pseudomonadota</taxon>
        <taxon>Alphaproteobacteria</taxon>
        <taxon>Hyphomicrobiales</taxon>
        <taxon>Methylobacteriaceae</taxon>
        <taxon>Methylobacterium</taxon>
    </lineage>
</organism>
<comment type="caution">
    <text evidence="2">The sequence shown here is derived from an EMBL/GenBank/DDBJ whole genome shotgun (WGS) entry which is preliminary data.</text>
</comment>
<dbReference type="InterPro" id="IPR036165">
    <property type="entry name" value="YefM-like_sf"/>
</dbReference>
<dbReference type="EMBL" id="JACJIM010000001">
    <property type="protein sequence ID" value="MBA9060872.1"/>
    <property type="molecule type" value="Genomic_DNA"/>
</dbReference>
<dbReference type="NCBIfam" id="TIGR01552">
    <property type="entry name" value="phd_fam"/>
    <property type="match status" value="1"/>
</dbReference>
<dbReference type="SUPFAM" id="SSF143120">
    <property type="entry name" value="YefM-like"/>
    <property type="match status" value="1"/>
</dbReference>
<evidence type="ECO:0000256" key="1">
    <source>
        <dbReference type="ARBA" id="ARBA00009981"/>
    </source>
</evidence>
<keyword evidence="3" id="KW-1185">Reference proteome</keyword>
<proteinExistence type="inferred from homology"/>
<protein>
    <submittedName>
        <fullName evidence="2">Prevent-host-death family protein</fullName>
    </submittedName>
</protein>
<dbReference type="Proteomes" id="UP000565455">
    <property type="component" value="Unassembled WGS sequence"/>
</dbReference>
<sequence length="77" mass="8255">MRISVEAAGGRLPQLIEAAAQGEDVILSQADRPVARIVPITTSSFRVGILPPLALGRGPDWLEPIPEDEIALWEGDL</sequence>
<evidence type="ECO:0000313" key="3">
    <source>
        <dbReference type="Proteomes" id="UP000565455"/>
    </source>
</evidence>
<name>A0ABR6D4B0_9HYPH</name>